<dbReference type="Proteomes" id="UP000028643">
    <property type="component" value="Unassembled WGS sequence"/>
</dbReference>
<protein>
    <submittedName>
        <fullName evidence="1">Head-tail adaptor protein</fullName>
    </submittedName>
</protein>
<name>A0A085V6R7_PSESX</name>
<evidence type="ECO:0000313" key="2">
    <source>
        <dbReference type="Proteomes" id="UP000028643"/>
    </source>
</evidence>
<dbReference type="Pfam" id="PF05521">
    <property type="entry name" value="Phage_HCP"/>
    <property type="match status" value="1"/>
</dbReference>
<comment type="caution">
    <text evidence="1">The sequence shown here is derived from an EMBL/GenBank/DDBJ whole genome shotgun (WGS) entry which is preliminary data.</text>
</comment>
<dbReference type="Gene3D" id="2.40.10.270">
    <property type="entry name" value="Bacteriophage SPP1 head-tail adaptor protein"/>
    <property type="match status" value="1"/>
</dbReference>
<dbReference type="RefSeq" id="WP_047575629.1">
    <property type="nucleotide sequence ID" value="NZ_JPQT01000106.1"/>
</dbReference>
<dbReference type="PATRIC" id="fig|317.174.peg.2889"/>
<accession>A0A085V6R7</accession>
<dbReference type="AlphaFoldDB" id="A0A085V6R7"/>
<proteinExistence type="predicted"/>
<evidence type="ECO:0000313" key="1">
    <source>
        <dbReference type="EMBL" id="KFE51130.1"/>
    </source>
</evidence>
<dbReference type="EMBL" id="JPQT01000106">
    <property type="protein sequence ID" value="KFE51130.1"/>
    <property type="molecule type" value="Genomic_DNA"/>
</dbReference>
<dbReference type="InterPro" id="IPR038666">
    <property type="entry name" value="SSP1_head-tail_sf"/>
</dbReference>
<sequence length="111" mass="12372">MKLGKLRHLVTIEKNEPVQDQQTGEMTSAWVRFARVYASIEPLSTREFVEAKAVQGEYTARIQIRYRAGVLATMRVLHGETIYSIMGPPLSDKDSGIEYLTLMVAAGVNDG</sequence>
<reference evidence="1 2" key="1">
    <citation type="submission" date="2014-07" db="EMBL/GenBank/DDBJ databases">
        <title>Draft Genome Sequences of Environmental Pseudomonas syringae strains.</title>
        <authorList>
            <person name="Baltrus D.A."/>
            <person name="Berge O."/>
            <person name="Morris C."/>
        </authorList>
    </citation>
    <scope>NUCLEOTIDE SEQUENCE [LARGE SCALE GENOMIC DNA]</scope>
    <source>
        <strain evidence="1 2">CEB003</strain>
    </source>
</reference>
<organism evidence="1 2">
    <name type="scientific">Pseudomonas syringae</name>
    <dbReference type="NCBI Taxonomy" id="317"/>
    <lineage>
        <taxon>Bacteria</taxon>
        <taxon>Pseudomonadati</taxon>
        <taxon>Pseudomonadota</taxon>
        <taxon>Gammaproteobacteria</taxon>
        <taxon>Pseudomonadales</taxon>
        <taxon>Pseudomonadaceae</taxon>
        <taxon>Pseudomonas</taxon>
    </lineage>
</organism>
<dbReference type="InterPro" id="IPR008767">
    <property type="entry name" value="Phage_SPP1_head-tail_adaptor"/>
</dbReference>
<dbReference type="NCBIfam" id="TIGR01563">
    <property type="entry name" value="gp16_SPP1"/>
    <property type="match status" value="1"/>
</dbReference>
<gene>
    <name evidence="1" type="ORF">IV02_14100</name>
</gene>